<feature type="transmembrane region" description="Helical" evidence="1">
    <location>
        <begin position="213"/>
        <end position="234"/>
    </location>
</feature>
<dbReference type="GO" id="GO:0016747">
    <property type="term" value="F:acyltransferase activity, transferring groups other than amino-acyl groups"/>
    <property type="evidence" value="ECO:0007669"/>
    <property type="project" value="InterPro"/>
</dbReference>
<evidence type="ECO:0000256" key="1">
    <source>
        <dbReference type="SAM" id="Phobius"/>
    </source>
</evidence>
<evidence type="ECO:0000313" key="4">
    <source>
        <dbReference type="Proteomes" id="UP000534186"/>
    </source>
</evidence>
<organism evidence="3 4">
    <name type="scientific">Tunturiibacter lichenicola</name>
    <dbReference type="NCBI Taxonomy" id="2051959"/>
    <lineage>
        <taxon>Bacteria</taxon>
        <taxon>Pseudomonadati</taxon>
        <taxon>Acidobacteriota</taxon>
        <taxon>Terriglobia</taxon>
        <taxon>Terriglobales</taxon>
        <taxon>Acidobacteriaceae</taxon>
        <taxon>Tunturiibacter</taxon>
    </lineage>
</organism>
<dbReference type="InterPro" id="IPR050879">
    <property type="entry name" value="Acyltransferase_3"/>
</dbReference>
<feature type="domain" description="Acyltransferase 3" evidence="2">
    <location>
        <begin position="25"/>
        <end position="350"/>
    </location>
</feature>
<reference evidence="3 4" key="1">
    <citation type="submission" date="2020-07" db="EMBL/GenBank/DDBJ databases">
        <title>Genomic Encyclopedia of Type Strains, Phase IV (KMG-V): Genome sequencing to study the core and pangenomes of soil and plant-associated prokaryotes.</title>
        <authorList>
            <person name="Whitman W."/>
        </authorList>
    </citation>
    <scope>NUCLEOTIDE SEQUENCE [LARGE SCALE GENOMIC DNA]</scope>
    <source>
        <strain evidence="3 4">M8UP30</strain>
    </source>
</reference>
<evidence type="ECO:0000259" key="2">
    <source>
        <dbReference type="Pfam" id="PF01757"/>
    </source>
</evidence>
<dbReference type="Proteomes" id="UP000534186">
    <property type="component" value="Unassembled WGS sequence"/>
</dbReference>
<feature type="transmembrane region" description="Helical" evidence="1">
    <location>
        <begin position="146"/>
        <end position="169"/>
    </location>
</feature>
<dbReference type="EMBL" id="JACCCV010000001">
    <property type="protein sequence ID" value="NYF51848.1"/>
    <property type="molecule type" value="Genomic_DNA"/>
</dbReference>
<name>A0A7Y9NN61_9BACT</name>
<proteinExistence type="predicted"/>
<feature type="transmembrane region" description="Helical" evidence="1">
    <location>
        <begin position="268"/>
        <end position="286"/>
    </location>
</feature>
<keyword evidence="1" id="KW-0472">Membrane</keyword>
<dbReference type="InterPro" id="IPR002656">
    <property type="entry name" value="Acyl_transf_3_dom"/>
</dbReference>
<feature type="transmembrane region" description="Helical" evidence="1">
    <location>
        <begin position="104"/>
        <end position="122"/>
    </location>
</feature>
<comment type="caution">
    <text evidence="3">The sequence shown here is derived from an EMBL/GenBank/DDBJ whole genome shotgun (WGS) entry which is preliminary data.</text>
</comment>
<dbReference type="PANTHER" id="PTHR23028:SF53">
    <property type="entry name" value="ACYL_TRANSF_3 DOMAIN-CONTAINING PROTEIN"/>
    <property type="match status" value="1"/>
</dbReference>
<feature type="transmembrane region" description="Helical" evidence="1">
    <location>
        <begin position="298"/>
        <end position="315"/>
    </location>
</feature>
<dbReference type="AlphaFoldDB" id="A0A7Y9NN61"/>
<dbReference type="PANTHER" id="PTHR23028">
    <property type="entry name" value="ACETYLTRANSFERASE"/>
    <property type="match status" value="1"/>
</dbReference>
<accession>A0A7Y9NN61</accession>
<dbReference type="GO" id="GO:0016020">
    <property type="term" value="C:membrane"/>
    <property type="evidence" value="ECO:0007669"/>
    <property type="project" value="TreeGrafter"/>
</dbReference>
<keyword evidence="1" id="KW-1133">Transmembrane helix</keyword>
<dbReference type="Pfam" id="PF01757">
    <property type="entry name" value="Acyl_transf_3"/>
    <property type="match status" value="1"/>
</dbReference>
<keyword evidence="1" id="KW-0812">Transmembrane</keyword>
<feature type="transmembrane region" description="Helical" evidence="1">
    <location>
        <begin position="66"/>
        <end position="83"/>
    </location>
</feature>
<gene>
    <name evidence="3" type="ORF">HDF12_002213</name>
</gene>
<evidence type="ECO:0000313" key="3">
    <source>
        <dbReference type="EMBL" id="NYF51848.1"/>
    </source>
</evidence>
<feature type="transmembrane region" description="Helical" evidence="1">
    <location>
        <begin position="24"/>
        <end position="46"/>
    </location>
</feature>
<protein>
    <submittedName>
        <fullName evidence="3">Peptidoglycan/LPS O-acetylase OafA/YrhL</fullName>
    </submittedName>
</protein>
<feature type="transmembrane region" description="Helical" evidence="1">
    <location>
        <begin position="246"/>
        <end position="262"/>
    </location>
</feature>
<dbReference type="GO" id="GO:0009103">
    <property type="term" value="P:lipopolysaccharide biosynthetic process"/>
    <property type="evidence" value="ECO:0007669"/>
    <property type="project" value="TreeGrafter"/>
</dbReference>
<feature type="transmembrane region" description="Helical" evidence="1">
    <location>
        <begin position="335"/>
        <end position="353"/>
    </location>
</feature>
<feature type="transmembrane region" description="Helical" evidence="1">
    <location>
        <begin position="181"/>
        <end position="201"/>
    </location>
</feature>
<sequence>MSTAELLHEGLVPTPGKRIRRGGLHALTGIRFFAAIWVLAFHFGAAFTERAHMPHPITVFLQHGELGVALFFMLSGFILFYTYQGNLQTPRDIYKFFVARVARLYPVYLLAIAISIPLHGRLPDRGELLIFPMLQSWVPPVSGTGYAWIIQAWTLSVEAFFYICFPLLLFPLRRARNTATLWLCAAALFLLNVALRTPLFHPLMTATWLTRSIILPVLCLPEFALGMVLGALFLEKRNREPDVPTNDWITAAGILPCCVLIASGVGDLLTSLAAVLCFGWSIYRLANGRGWLTNLLSSRPMLLLGGASFSIYLLQALVREGVHRLLSRSHPGLDAVLSPLVLIILCCLIFLYYEEPMRDVVRNLLLRKKTEAKVAV</sequence>